<dbReference type="InterPro" id="IPR036942">
    <property type="entry name" value="Beta-barrel_TonB_sf"/>
</dbReference>
<keyword evidence="8 12" id="KW-0798">TonB box</keyword>
<keyword evidence="10 11" id="KW-0998">Cell outer membrane</keyword>
<evidence type="ECO:0000256" key="11">
    <source>
        <dbReference type="PROSITE-ProRule" id="PRU01360"/>
    </source>
</evidence>
<dbReference type="AlphaFoldDB" id="A0A5B9DZL3"/>
<dbReference type="KEGG" id="rgl:CS053_01905"/>
<evidence type="ECO:0000256" key="7">
    <source>
        <dbReference type="ARBA" id="ARBA00023065"/>
    </source>
</evidence>
<evidence type="ECO:0000313" key="15">
    <source>
        <dbReference type="EMBL" id="QEE23387.1"/>
    </source>
</evidence>
<gene>
    <name evidence="15" type="ORF">CS053_01905</name>
</gene>
<keyword evidence="9 11" id="KW-0472">Membrane</keyword>
<keyword evidence="4" id="KW-0410">Iron transport</keyword>
<name>A0A5B9DZL3_9GAMM</name>
<evidence type="ECO:0000256" key="6">
    <source>
        <dbReference type="ARBA" id="ARBA00023004"/>
    </source>
</evidence>
<feature type="domain" description="TonB-dependent receptor-like beta-barrel" evidence="13">
    <location>
        <begin position="323"/>
        <end position="724"/>
    </location>
</feature>
<protein>
    <submittedName>
        <fullName evidence="15">TonB-dependent receptor</fullName>
    </submittedName>
</protein>
<evidence type="ECO:0000256" key="5">
    <source>
        <dbReference type="ARBA" id="ARBA00022692"/>
    </source>
</evidence>
<comment type="similarity">
    <text evidence="11 12">Belongs to the TonB-dependent receptor family.</text>
</comment>
<dbReference type="Pfam" id="PF07715">
    <property type="entry name" value="Plug"/>
    <property type="match status" value="1"/>
</dbReference>
<accession>A0A5B9DZL3</accession>
<evidence type="ECO:0000256" key="3">
    <source>
        <dbReference type="ARBA" id="ARBA00022452"/>
    </source>
</evidence>
<evidence type="ECO:0000256" key="10">
    <source>
        <dbReference type="ARBA" id="ARBA00023237"/>
    </source>
</evidence>
<dbReference type="InterPro" id="IPR012910">
    <property type="entry name" value="Plug_dom"/>
</dbReference>
<keyword evidence="15" id="KW-0675">Receptor</keyword>
<evidence type="ECO:0000256" key="2">
    <source>
        <dbReference type="ARBA" id="ARBA00022448"/>
    </source>
</evidence>
<evidence type="ECO:0000256" key="4">
    <source>
        <dbReference type="ARBA" id="ARBA00022496"/>
    </source>
</evidence>
<dbReference type="GO" id="GO:0009279">
    <property type="term" value="C:cell outer membrane"/>
    <property type="evidence" value="ECO:0007669"/>
    <property type="project" value="UniProtKB-SubCell"/>
</dbReference>
<dbReference type="CDD" id="cd01347">
    <property type="entry name" value="ligand_gated_channel"/>
    <property type="match status" value="1"/>
</dbReference>
<evidence type="ECO:0000313" key="16">
    <source>
        <dbReference type="Proteomes" id="UP000321807"/>
    </source>
</evidence>
<evidence type="ECO:0000256" key="12">
    <source>
        <dbReference type="RuleBase" id="RU003357"/>
    </source>
</evidence>
<proteinExistence type="inferred from homology"/>
<evidence type="ECO:0000259" key="14">
    <source>
        <dbReference type="Pfam" id="PF07715"/>
    </source>
</evidence>
<dbReference type="GO" id="GO:0006826">
    <property type="term" value="P:iron ion transport"/>
    <property type="evidence" value="ECO:0007669"/>
    <property type="project" value="UniProtKB-KW"/>
</dbReference>
<sequence>MRKAGHRQPVLESLRAMRAAEFRSPIGRFLIGPTVPVCAHVWGGTGAPHHNIARYMARTPNLGNDLMTSFHASRIRKCLLAASVAQALIAIPALAQTTSGTQSASEKHHADASKPVKLEAVMVTAQRRSQNLQEVPIAVTALDEAQLSARGIQNVSDMGAVAPNLTVMNAPGNASSSAISIRGAININPAPYWDQPVGMYVDGVYLGKTQGNVFDLLNLERIEVLRGPQGTLFGRNTMAGAVNLVTRAPSGVFTGDASVGIGNYGSKVGKVTMDLPAMGKLKVSLGGRVEHRDGWVKTTPGSAQSQLANRRNNEAFVGLEYDATDNLTFNYRYDYTNLNQGGLFNQTIHSDVEQAFGIPGIIVNQSRQTRASIDSPDFEKSRVSGNALTVTWKLGDAGTLKYIGAYRKMDWADALDLDGSPILFAQTANQTRYHQTSHELQYLGSYGPWNWVAGAYYFSDSGFSNNPQTYFLGQADYDENFGYGTRSRALYAQVDYKLTDKLTLTAGLRRTIERKNASRYEALVNPDLVIVPQGTAAQAGFSATTPALNLAYQLSPNHMVYARYAEGYLAGGFNGEAQTVATATTPFKPETQKTYELGTKNTLLDGKLSLDADVFHNRVSNLQQSVFTAQGSASSTVLNVGTSHQQGFELEAHLRPTEDLTLGLNYGYLHAKYDKFMVTGVNVANNRSVQFAPKNTASVVVDSVLARTSNGVLHATLDYRYTSKFYMYVYPFTQTVPAQQLAQNTLIKTDSILNGRIALSDMNWGPVSGEVAFWGKNLTNKSHIDSIIDFGPNFGNLRTANYNEPRTFGVSVTARW</sequence>
<dbReference type="SUPFAM" id="SSF56935">
    <property type="entry name" value="Porins"/>
    <property type="match status" value="1"/>
</dbReference>
<keyword evidence="2 11" id="KW-0813">Transport</keyword>
<dbReference type="Proteomes" id="UP000321807">
    <property type="component" value="Chromosome"/>
</dbReference>
<dbReference type="InterPro" id="IPR000531">
    <property type="entry name" value="Beta-barrel_TonB"/>
</dbReference>
<evidence type="ECO:0000256" key="1">
    <source>
        <dbReference type="ARBA" id="ARBA00004571"/>
    </source>
</evidence>
<dbReference type="PANTHER" id="PTHR32552:SF81">
    <property type="entry name" value="TONB-DEPENDENT OUTER MEMBRANE RECEPTOR"/>
    <property type="match status" value="1"/>
</dbReference>
<keyword evidence="7" id="KW-0406">Ion transport</keyword>
<dbReference type="PANTHER" id="PTHR32552">
    <property type="entry name" value="FERRICHROME IRON RECEPTOR-RELATED"/>
    <property type="match status" value="1"/>
</dbReference>
<comment type="subcellular location">
    <subcellularLocation>
        <location evidence="1 11">Cell outer membrane</location>
        <topology evidence="1 11">Multi-pass membrane protein</topology>
    </subcellularLocation>
</comment>
<evidence type="ECO:0000256" key="8">
    <source>
        <dbReference type="ARBA" id="ARBA00023077"/>
    </source>
</evidence>
<evidence type="ECO:0000259" key="13">
    <source>
        <dbReference type="Pfam" id="PF00593"/>
    </source>
</evidence>
<dbReference type="Gene3D" id="2.40.170.20">
    <property type="entry name" value="TonB-dependent receptor, beta-barrel domain"/>
    <property type="match status" value="1"/>
</dbReference>
<keyword evidence="5 11" id="KW-0812">Transmembrane</keyword>
<organism evidence="15 16">
    <name type="scientific">Rhodanobacter glycinis</name>
    <dbReference type="NCBI Taxonomy" id="582702"/>
    <lineage>
        <taxon>Bacteria</taxon>
        <taxon>Pseudomonadati</taxon>
        <taxon>Pseudomonadota</taxon>
        <taxon>Gammaproteobacteria</taxon>
        <taxon>Lysobacterales</taxon>
        <taxon>Rhodanobacteraceae</taxon>
        <taxon>Rhodanobacter</taxon>
    </lineage>
</organism>
<keyword evidence="3 11" id="KW-1134">Transmembrane beta strand</keyword>
<dbReference type="Pfam" id="PF00593">
    <property type="entry name" value="TonB_dep_Rec_b-barrel"/>
    <property type="match status" value="1"/>
</dbReference>
<keyword evidence="6" id="KW-0408">Iron</keyword>
<feature type="domain" description="TonB-dependent receptor plug" evidence="14">
    <location>
        <begin position="132"/>
        <end position="241"/>
    </location>
</feature>
<reference evidence="15 16" key="1">
    <citation type="submission" date="2019-08" db="EMBL/GenBank/DDBJ databases">
        <title>Complete genome sequence of Rhodanobacter glycinis strain T01E-68 isolated from tomato root.</title>
        <authorList>
            <person name="Weon H.-Y."/>
            <person name="Lee S.A."/>
        </authorList>
    </citation>
    <scope>NUCLEOTIDE SEQUENCE [LARGE SCALE GENOMIC DNA]</scope>
    <source>
        <strain evidence="15 16">T01E-68</strain>
    </source>
</reference>
<dbReference type="InterPro" id="IPR039426">
    <property type="entry name" value="TonB-dep_rcpt-like"/>
</dbReference>
<dbReference type="EMBL" id="CP042807">
    <property type="protein sequence ID" value="QEE23387.1"/>
    <property type="molecule type" value="Genomic_DNA"/>
</dbReference>
<evidence type="ECO:0000256" key="9">
    <source>
        <dbReference type="ARBA" id="ARBA00023136"/>
    </source>
</evidence>
<dbReference type="PROSITE" id="PS52016">
    <property type="entry name" value="TONB_DEPENDENT_REC_3"/>
    <property type="match status" value="1"/>
</dbReference>